<dbReference type="PROSITE" id="PS50011">
    <property type="entry name" value="PROTEIN_KINASE_DOM"/>
    <property type="match status" value="1"/>
</dbReference>
<gene>
    <name evidence="3" type="ORF">UABAM_05917</name>
</gene>
<dbReference type="Gene3D" id="3.90.1580.10">
    <property type="entry name" value="paralog of FGE (formylglycine-generating enzyme)"/>
    <property type="match status" value="1"/>
</dbReference>
<dbReference type="Proteomes" id="UP000326354">
    <property type="component" value="Chromosome"/>
</dbReference>
<dbReference type="InterPro" id="IPR042095">
    <property type="entry name" value="SUMF_sf"/>
</dbReference>
<sequence length="605" mass="69705">MKTCPCCGRTYNDHISFCPSDGTKLEKKVRQSSPGVFPGQILKDKYEIKESINSEGKWFVYRGLEIATSREVAIKISRRPVSNDDNFRVLEKSLREAQKISHPGWVKILDMGRNKDDFAFIVSEYIEGESLCKIIKDVPKVSMKLAYSIIKQTLDILSVAHERELLHQGLQPSKIILVKNGDSKSFVKILGLGENNYTKEYDTNINGDMATPRQGNNYTAPEVFFAKALDGTCDIYSVGVCFYELITRVLPFPAGILIHQKSNSRFPEAPPMKKVRPGLKISKKLERAIIKAIQWNPLKRHRSAKSFLRAVEASEKSHVVSAIVFTIIFATGILIFLRPHFFNYLDRNYRYVKIDVEANKTNNKEKRDEKKPTPQEIFQNKLEYVLQNRKKETSDEHMVEISAGEVNIGNENGFFDEKPVKKYYTKAFLIDDHEVTNKEYNTFLEDTGFEAPTHWEGRYPKDKANYPVVGVSWYDAALYAAWAGKRLPSEVEWEKAARFPDQLGRKNVQWSWGEKFDQKHANVGEKLLPVDYNSLRKTPKNIFDMSGNVWEWTDSWYDPSIKKDKVIRGGSFNVKPRNTTISYREGFFLNFSRNDIGFRCVKDKE</sequence>
<dbReference type="SUPFAM" id="SSF56112">
    <property type="entry name" value="Protein kinase-like (PK-like)"/>
    <property type="match status" value="1"/>
</dbReference>
<evidence type="ECO:0000313" key="3">
    <source>
        <dbReference type="EMBL" id="BBM87505.1"/>
    </source>
</evidence>
<dbReference type="InterPro" id="IPR005532">
    <property type="entry name" value="SUMF_dom"/>
</dbReference>
<feature type="transmembrane region" description="Helical" evidence="1">
    <location>
        <begin position="319"/>
        <end position="337"/>
    </location>
</feature>
<dbReference type="Pfam" id="PF00069">
    <property type="entry name" value="Pkinase"/>
    <property type="match status" value="1"/>
</dbReference>
<dbReference type="KEGG" id="uam:UABAM_05917"/>
<keyword evidence="3" id="KW-0418">Kinase</keyword>
<dbReference type="GO" id="GO:0005524">
    <property type="term" value="F:ATP binding"/>
    <property type="evidence" value="ECO:0007669"/>
    <property type="project" value="InterPro"/>
</dbReference>
<dbReference type="InterPro" id="IPR011009">
    <property type="entry name" value="Kinase-like_dom_sf"/>
</dbReference>
<name>A0A5S9IVW2_UABAM</name>
<dbReference type="SUPFAM" id="SSF56436">
    <property type="entry name" value="C-type lectin-like"/>
    <property type="match status" value="1"/>
</dbReference>
<dbReference type="GO" id="GO:0120147">
    <property type="term" value="F:formylglycine-generating oxidase activity"/>
    <property type="evidence" value="ECO:0007669"/>
    <property type="project" value="TreeGrafter"/>
</dbReference>
<dbReference type="RefSeq" id="WP_151971522.1">
    <property type="nucleotide sequence ID" value="NZ_AP019860.1"/>
</dbReference>
<dbReference type="GO" id="GO:0004674">
    <property type="term" value="F:protein serine/threonine kinase activity"/>
    <property type="evidence" value="ECO:0007669"/>
    <property type="project" value="UniProtKB-KW"/>
</dbReference>
<evidence type="ECO:0000313" key="4">
    <source>
        <dbReference type="Proteomes" id="UP000326354"/>
    </source>
</evidence>
<organism evidence="3 4">
    <name type="scientific">Uabimicrobium amorphum</name>
    <dbReference type="NCBI Taxonomy" id="2596890"/>
    <lineage>
        <taxon>Bacteria</taxon>
        <taxon>Pseudomonadati</taxon>
        <taxon>Planctomycetota</taxon>
        <taxon>Candidatus Uabimicrobiia</taxon>
        <taxon>Candidatus Uabimicrobiales</taxon>
        <taxon>Candidatus Uabimicrobiaceae</taxon>
        <taxon>Candidatus Uabimicrobium</taxon>
    </lineage>
</organism>
<keyword evidence="1" id="KW-0472">Membrane</keyword>
<evidence type="ECO:0000259" key="2">
    <source>
        <dbReference type="PROSITE" id="PS50011"/>
    </source>
</evidence>
<dbReference type="Gene3D" id="1.10.510.10">
    <property type="entry name" value="Transferase(Phosphotransferase) domain 1"/>
    <property type="match status" value="1"/>
</dbReference>
<dbReference type="Pfam" id="PF03781">
    <property type="entry name" value="FGE-sulfatase"/>
    <property type="match status" value="1"/>
</dbReference>
<dbReference type="Gene3D" id="3.30.200.20">
    <property type="entry name" value="Phosphorylase Kinase, domain 1"/>
    <property type="match status" value="1"/>
</dbReference>
<dbReference type="EMBL" id="AP019860">
    <property type="protein sequence ID" value="BBM87505.1"/>
    <property type="molecule type" value="Genomic_DNA"/>
</dbReference>
<dbReference type="InterPro" id="IPR016187">
    <property type="entry name" value="CTDL_fold"/>
</dbReference>
<dbReference type="PANTHER" id="PTHR23150:SF19">
    <property type="entry name" value="FORMYLGLYCINE-GENERATING ENZYME"/>
    <property type="match status" value="1"/>
</dbReference>
<keyword evidence="3" id="KW-0723">Serine/threonine-protein kinase</keyword>
<accession>A0A5S9IVW2</accession>
<dbReference type="InterPro" id="IPR000719">
    <property type="entry name" value="Prot_kinase_dom"/>
</dbReference>
<reference evidence="3 4" key="1">
    <citation type="submission" date="2019-08" db="EMBL/GenBank/DDBJ databases">
        <title>Complete genome sequence of Candidatus Uab amorphum.</title>
        <authorList>
            <person name="Shiratori T."/>
            <person name="Suzuki S."/>
            <person name="Kakizawa Y."/>
            <person name="Ishida K."/>
        </authorList>
    </citation>
    <scope>NUCLEOTIDE SEQUENCE [LARGE SCALE GENOMIC DNA]</scope>
    <source>
        <strain evidence="3 4">SRT547</strain>
    </source>
</reference>
<keyword evidence="4" id="KW-1185">Reference proteome</keyword>
<dbReference type="PANTHER" id="PTHR23150">
    <property type="entry name" value="SULFATASE MODIFYING FACTOR 1, 2"/>
    <property type="match status" value="1"/>
</dbReference>
<dbReference type="InterPro" id="IPR051043">
    <property type="entry name" value="Sulfatase_Mod_Factor_Kinase"/>
</dbReference>
<keyword evidence="1" id="KW-0812">Transmembrane</keyword>
<keyword evidence="3" id="KW-0808">Transferase</keyword>
<dbReference type="OrthoDB" id="6111975at2"/>
<protein>
    <submittedName>
        <fullName evidence="3">Serine/threonine protein kinase</fullName>
    </submittedName>
</protein>
<evidence type="ECO:0000256" key="1">
    <source>
        <dbReference type="SAM" id="Phobius"/>
    </source>
</evidence>
<dbReference type="SMART" id="SM00220">
    <property type="entry name" value="S_TKc"/>
    <property type="match status" value="1"/>
</dbReference>
<proteinExistence type="predicted"/>
<feature type="domain" description="Protein kinase" evidence="2">
    <location>
        <begin position="46"/>
        <end position="321"/>
    </location>
</feature>
<dbReference type="CDD" id="cd14014">
    <property type="entry name" value="STKc_PknB_like"/>
    <property type="match status" value="1"/>
</dbReference>
<keyword evidence="1" id="KW-1133">Transmembrane helix</keyword>
<dbReference type="AlphaFoldDB" id="A0A5S9IVW2"/>